<dbReference type="InterPro" id="IPR050482">
    <property type="entry name" value="Sensor_HK_TwoCompSys"/>
</dbReference>
<dbReference type="InterPro" id="IPR003018">
    <property type="entry name" value="GAF"/>
</dbReference>
<dbReference type="SUPFAM" id="SSF55781">
    <property type="entry name" value="GAF domain-like"/>
    <property type="match status" value="2"/>
</dbReference>
<name>A0A4T2CAE6_9MICO</name>
<evidence type="ECO:0000259" key="4">
    <source>
        <dbReference type="SMART" id="SM00065"/>
    </source>
</evidence>
<evidence type="ECO:0000256" key="2">
    <source>
        <dbReference type="ARBA" id="ARBA00022777"/>
    </source>
</evidence>
<dbReference type="Gene3D" id="3.30.565.10">
    <property type="entry name" value="Histidine kinase-like ATPase, C-terminal domain"/>
    <property type="match status" value="1"/>
</dbReference>
<feature type="domain" description="GAF" evidence="4">
    <location>
        <begin position="53"/>
        <end position="199"/>
    </location>
</feature>
<dbReference type="GO" id="GO:0016020">
    <property type="term" value="C:membrane"/>
    <property type="evidence" value="ECO:0007669"/>
    <property type="project" value="InterPro"/>
</dbReference>
<dbReference type="EMBL" id="QYRT01000002">
    <property type="protein sequence ID" value="TIH40642.1"/>
    <property type="molecule type" value="Genomic_DNA"/>
</dbReference>
<evidence type="ECO:0000256" key="1">
    <source>
        <dbReference type="ARBA" id="ARBA00022679"/>
    </source>
</evidence>
<dbReference type="GO" id="GO:0046983">
    <property type="term" value="F:protein dimerization activity"/>
    <property type="evidence" value="ECO:0007669"/>
    <property type="project" value="InterPro"/>
</dbReference>
<reference evidence="5 6" key="1">
    <citation type="journal article" date="2019" name="Microorganisms">
        <title>Systematic Affiliation and Genome Analysis of Subtercola vilae DB165(T) with Particular Emphasis on Cold Adaptation of an Isolate from a High-Altitude Cold Volcano Lake.</title>
        <authorList>
            <person name="Villalobos A.S."/>
            <person name="Wiese J."/>
            <person name="Imhoff J.F."/>
            <person name="Dorador C."/>
            <person name="Keller A."/>
            <person name="Hentschel U."/>
        </authorList>
    </citation>
    <scope>NUCLEOTIDE SEQUENCE [LARGE SCALE GENOMIC DNA]</scope>
    <source>
        <strain evidence="5 6">DB165</strain>
    </source>
</reference>
<dbReference type="InterPro" id="IPR003594">
    <property type="entry name" value="HATPase_dom"/>
</dbReference>
<keyword evidence="6" id="KW-1185">Reference proteome</keyword>
<dbReference type="InterPro" id="IPR036890">
    <property type="entry name" value="HATPase_C_sf"/>
</dbReference>
<evidence type="ECO:0000313" key="6">
    <source>
        <dbReference type="Proteomes" id="UP000306192"/>
    </source>
</evidence>
<keyword evidence="1" id="KW-0808">Transferase</keyword>
<evidence type="ECO:0000313" key="5">
    <source>
        <dbReference type="EMBL" id="TIH40642.1"/>
    </source>
</evidence>
<keyword evidence="3" id="KW-0902">Two-component regulatory system</keyword>
<gene>
    <name evidence="5" type="ORF">D4765_01265</name>
</gene>
<dbReference type="Proteomes" id="UP000306192">
    <property type="component" value="Unassembled WGS sequence"/>
</dbReference>
<dbReference type="SUPFAM" id="SSF55874">
    <property type="entry name" value="ATPase domain of HSP90 chaperone/DNA topoisomerase II/histidine kinase"/>
    <property type="match status" value="1"/>
</dbReference>
<dbReference type="AlphaFoldDB" id="A0A4T2CAE6"/>
<feature type="domain" description="GAF" evidence="4">
    <location>
        <begin position="219"/>
        <end position="362"/>
    </location>
</feature>
<dbReference type="GO" id="GO:0000155">
    <property type="term" value="F:phosphorelay sensor kinase activity"/>
    <property type="evidence" value="ECO:0007669"/>
    <property type="project" value="InterPro"/>
</dbReference>
<comment type="caution">
    <text evidence="5">The sequence shown here is derived from an EMBL/GenBank/DDBJ whole genome shotgun (WGS) entry which is preliminary data.</text>
</comment>
<dbReference type="RefSeq" id="WP_136640415.1">
    <property type="nucleotide sequence ID" value="NZ_QYRT01000002.1"/>
</dbReference>
<dbReference type="Pfam" id="PF13185">
    <property type="entry name" value="GAF_2"/>
    <property type="match status" value="2"/>
</dbReference>
<proteinExistence type="predicted"/>
<keyword evidence="2" id="KW-0418">Kinase</keyword>
<sequence length="566" mass="60265">MTGEEFLSFPDAQRGQLDQAITDLVGKARDVLSTQGRLRALLRANQAVVEQLDLPVVLERIVAAAVELVGAQYGALGVLSPQGGLEQFINVGMTPEDIRVIGHLPEGHGLLGALIDDPRPIRLEQLSADSRSSGFPVGHPPMGSFLGVPIRVRSEVYGNLYLSNQASGSFSAEDEQLVTALAATAGVAIENARLFAETRRRQRWSAASAEITSALLSSDDTDLISVVASRVLPLAEADLVFVLVQSDRPDTLIVETVAGTDPLVHAGQTHQISTSPLGGVLEGGQPRLFGSGELKLRFSADLHAGPAMTIPLFSDGVASGLMVVVRTTERLPFISSDLELAADFAGQASLAMELARARADRQRSALLEDRARIARDLHDHVIQQIFATGLELQSVAGGLRSRSDSDRIVQSVANLDSSIAQIRTIIFALSGRPASSEQTMRHRMLDLINELGAGFIDTPQVTFAGPVDLIITDELADDVVAVCREALTNIAKHASATKSSMTLHVLGDEVELVVRDNGVGIPAAGRQSGLRNLRRRATDRGGSFTVTSAPGETALLWRVPLPEVEG</sequence>
<accession>A0A4T2CAE6</accession>
<dbReference type="Gene3D" id="3.30.450.40">
    <property type="match status" value="2"/>
</dbReference>
<dbReference type="CDD" id="cd16917">
    <property type="entry name" value="HATPase_UhpB-NarQ-NarX-like"/>
    <property type="match status" value="1"/>
</dbReference>
<dbReference type="PANTHER" id="PTHR24421:SF56">
    <property type="entry name" value="OXYGEN SENSOR HISTIDINE KINASE RESPONSE REGULATOR DOST"/>
    <property type="match status" value="1"/>
</dbReference>
<organism evidence="5 6">
    <name type="scientific">Subtercola vilae</name>
    <dbReference type="NCBI Taxonomy" id="2056433"/>
    <lineage>
        <taxon>Bacteria</taxon>
        <taxon>Bacillati</taxon>
        <taxon>Actinomycetota</taxon>
        <taxon>Actinomycetes</taxon>
        <taxon>Micrococcales</taxon>
        <taxon>Microbacteriaceae</taxon>
        <taxon>Subtercola</taxon>
    </lineage>
</organism>
<dbReference type="Pfam" id="PF02518">
    <property type="entry name" value="HATPase_c"/>
    <property type="match status" value="1"/>
</dbReference>
<dbReference type="OrthoDB" id="5241249at2"/>
<dbReference type="InterPro" id="IPR011712">
    <property type="entry name" value="Sig_transdc_His_kin_sub3_dim/P"/>
</dbReference>
<dbReference type="Pfam" id="PF07730">
    <property type="entry name" value="HisKA_3"/>
    <property type="match status" value="1"/>
</dbReference>
<dbReference type="SMART" id="SM00065">
    <property type="entry name" value="GAF"/>
    <property type="match status" value="2"/>
</dbReference>
<protein>
    <submittedName>
        <fullName evidence="5">GAF domain-containing protein</fullName>
    </submittedName>
</protein>
<dbReference type="Gene3D" id="1.20.5.1930">
    <property type="match status" value="1"/>
</dbReference>
<evidence type="ECO:0000256" key="3">
    <source>
        <dbReference type="ARBA" id="ARBA00023012"/>
    </source>
</evidence>
<dbReference type="PANTHER" id="PTHR24421">
    <property type="entry name" value="NITRATE/NITRITE SENSOR PROTEIN NARX-RELATED"/>
    <property type="match status" value="1"/>
</dbReference>
<dbReference type="InterPro" id="IPR029016">
    <property type="entry name" value="GAF-like_dom_sf"/>
</dbReference>